<feature type="region of interest" description="Disordered" evidence="2">
    <location>
        <begin position="481"/>
        <end position="590"/>
    </location>
</feature>
<evidence type="ECO:0000256" key="1">
    <source>
        <dbReference type="ARBA" id="ARBA00006611"/>
    </source>
</evidence>
<feature type="compositionally biased region" description="Polar residues" evidence="2">
    <location>
        <begin position="509"/>
        <end position="518"/>
    </location>
</feature>
<feature type="compositionally biased region" description="Basic and acidic residues" evidence="2">
    <location>
        <begin position="431"/>
        <end position="440"/>
    </location>
</feature>
<feature type="compositionally biased region" description="Low complexity" evidence="2">
    <location>
        <begin position="552"/>
        <end position="562"/>
    </location>
</feature>
<evidence type="ECO:0000313" key="4">
    <source>
        <dbReference type="EMBL" id="PAE87685.1"/>
    </source>
</evidence>
<dbReference type="EMBL" id="NPCC01000031">
    <property type="protein sequence ID" value="PAE87685.1"/>
    <property type="molecule type" value="Genomic_DNA"/>
</dbReference>
<dbReference type="Gene3D" id="3.30.450.380">
    <property type="match status" value="1"/>
</dbReference>
<dbReference type="Gene3D" id="3.40.50.300">
    <property type="entry name" value="P-loop containing nucleotide triphosphate hydrolases"/>
    <property type="match status" value="1"/>
</dbReference>
<dbReference type="InterPro" id="IPR001482">
    <property type="entry name" value="T2SS/T4SS_dom"/>
</dbReference>
<organism evidence="4 5">
    <name type="scientific">Shouchella clausii</name>
    <name type="common">Alkalihalobacillus clausii</name>
    <dbReference type="NCBI Taxonomy" id="79880"/>
    <lineage>
        <taxon>Bacteria</taxon>
        <taxon>Bacillati</taxon>
        <taxon>Bacillota</taxon>
        <taxon>Bacilli</taxon>
        <taxon>Bacillales</taxon>
        <taxon>Bacillaceae</taxon>
        <taxon>Shouchella</taxon>
    </lineage>
</organism>
<dbReference type="Proteomes" id="UP000216207">
    <property type="component" value="Unassembled WGS sequence"/>
</dbReference>
<comment type="caution">
    <text evidence="4">The sequence shown here is derived from an EMBL/GenBank/DDBJ whole genome shotgun (WGS) entry which is preliminary data.</text>
</comment>
<dbReference type="CDD" id="cd01130">
    <property type="entry name" value="VirB11-like_ATPase"/>
    <property type="match status" value="1"/>
</dbReference>
<evidence type="ECO:0000313" key="5">
    <source>
        <dbReference type="Proteomes" id="UP000216207"/>
    </source>
</evidence>
<evidence type="ECO:0000256" key="2">
    <source>
        <dbReference type="SAM" id="MobiDB-lite"/>
    </source>
</evidence>
<proteinExistence type="inferred from homology"/>
<feature type="region of interest" description="Disordered" evidence="2">
    <location>
        <begin position="431"/>
        <end position="456"/>
    </location>
</feature>
<accession>A0A268NXE1</accession>
<feature type="region of interest" description="Disordered" evidence="2">
    <location>
        <begin position="1"/>
        <end position="25"/>
    </location>
</feature>
<feature type="compositionally biased region" description="Basic and acidic residues" evidence="2">
    <location>
        <begin position="15"/>
        <end position="25"/>
    </location>
</feature>
<dbReference type="PANTHER" id="PTHR30486">
    <property type="entry name" value="TWITCHING MOTILITY PROTEIN PILT"/>
    <property type="match status" value="1"/>
</dbReference>
<feature type="compositionally biased region" description="Basic and acidic residues" evidence="2">
    <location>
        <begin position="519"/>
        <end position="544"/>
    </location>
</feature>
<sequence length="590" mass="67327">MQLGRKDGIGMALGRKKEQQVQQKVEPHELISRTDVEQIGRALIDRHADLVVEGIFDQDVRARLERIIERDHKHVTKGNKDVIKYVARETIGTGVIEQILQDPSITDIGYNGKELIIETNDNKQRFDTNFEISDTYMVRLIHKFASANNKEFTAKNPIFDGRFKHARINAVHSQNTAPESGTTMAIRVVRPRLALTKDNFEGFAPMFMYDFFRAAAITKSNMVISGTTGTGKTELHKLISGFIPFDDRILLIEDTPETFMKEMFKDKDVYSWVTSEGVSVTQLIKAGLRNHPTWIMVTETRGQEAYEMIQAVLSGHSIITSLHATEARAIPSRFINMAKMGYELSEEALKQDIRMYFDFGIHIRKAKYYGHVVRYLSEIIEFNPDGDRTIFKQRFVDGVFHFETFDVSQKFKDRIEEAMLELDFPANFKSERPLDPEKASSFESTIPLDKNGRPDHAKIKAMGTTLDVLMGREKAVYNPVEGEKSLDYDTNQDGYITPEVGSSSGSSSATSRKINQAKQRVDNNERAREKSSRPVKSKQDESIRARLNKPGKQQSKQLQRSSSESKRNMQEQDILNIVNQKRRQLSREGV</sequence>
<dbReference type="GO" id="GO:0016887">
    <property type="term" value="F:ATP hydrolysis activity"/>
    <property type="evidence" value="ECO:0007669"/>
    <property type="project" value="InterPro"/>
</dbReference>
<dbReference type="Pfam" id="PF00437">
    <property type="entry name" value="T2SSE"/>
    <property type="match status" value="1"/>
</dbReference>
<dbReference type="SUPFAM" id="SSF52540">
    <property type="entry name" value="P-loop containing nucleoside triphosphate hydrolases"/>
    <property type="match status" value="1"/>
</dbReference>
<dbReference type="InterPro" id="IPR050921">
    <property type="entry name" value="T4SS_GSP_E_ATPase"/>
</dbReference>
<name>A0A268NXE1_SHOCL</name>
<dbReference type="AlphaFoldDB" id="A0A268NXE1"/>
<dbReference type="PANTHER" id="PTHR30486:SF6">
    <property type="entry name" value="TYPE IV PILUS RETRACTATION ATPASE PILT"/>
    <property type="match status" value="1"/>
</dbReference>
<feature type="domain" description="Bacterial type II secretion system protein E" evidence="3">
    <location>
        <begin position="93"/>
        <end position="346"/>
    </location>
</feature>
<evidence type="ECO:0000259" key="3">
    <source>
        <dbReference type="Pfam" id="PF00437"/>
    </source>
</evidence>
<gene>
    <name evidence="4" type="ORF">CHH72_17110</name>
</gene>
<protein>
    <recommendedName>
        <fullName evidence="3">Bacterial type II secretion system protein E domain-containing protein</fullName>
    </recommendedName>
</protein>
<dbReference type="InterPro" id="IPR027417">
    <property type="entry name" value="P-loop_NTPase"/>
</dbReference>
<comment type="similarity">
    <text evidence="1">Belongs to the GSP E family.</text>
</comment>
<reference evidence="4 5" key="1">
    <citation type="submission" date="2017-07" db="EMBL/GenBank/DDBJ databases">
        <title>Isolation and whole genome analysis of endospore-forming bacteria from heroin.</title>
        <authorList>
            <person name="Kalinowski J."/>
            <person name="Ahrens B."/>
            <person name="Al-Dilaimi A."/>
            <person name="Winkler A."/>
            <person name="Wibberg D."/>
            <person name="Schleenbecker U."/>
            <person name="Ruckert C."/>
            <person name="Wolfel R."/>
            <person name="Grass G."/>
        </authorList>
    </citation>
    <scope>NUCLEOTIDE SEQUENCE [LARGE SCALE GENOMIC DNA]</scope>
    <source>
        <strain evidence="4 5">7539</strain>
    </source>
</reference>